<sequence>MKPQRSGKQKMAGQGPVRRRQEGQDREGQGCQVSPEKLKLNAGTKKDPWQQKGGQSPVQRKVHLWEYIGVM</sequence>
<name>A0A1Q9ESJ6_SYMMI</name>
<dbReference type="EMBL" id="LSRX01000079">
    <property type="protein sequence ID" value="OLQ10392.1"/>
    <property type="molecule type" value="Genomic_DNA"/>
</dbReference>
<evidence type="ECO:0000313" key="3">
    <source>
        <dbReference type="Proteomes" id="UP000186817"/>
    </source>
</evidence>
<accession>A0A1Q9ESJ6</accession>
<gene>
    <name evidence="2" type="ORF">AK812_SmicGene5908</name>
</gene>
<feature type="compositionally biased region" description="Basic and acidic residues" evidence="1">
    <location>
        <begin position="19"/>
        <end position="28"/>
    </location>
</feature>
<feature type="region of interest" description="Disordered" evidence="1">
    <location>
        <begin position="1"/>
        <end position="57"/>
    </location>
</feature>
<evidence type="ECO:0000256" key="1">
    <source>
        <dbReference type="SAM" id="MobiDB-lite"/>
    </source>
</evidence>
<comment type="caution">
    <text evidence="2">The sequence shown here is derived from an EMBL/GenBank/DDBJ whole genome shotgun (WGS) entry which is preliminary data.</text>
</comment>
<feature type="compositionally biased region" description="Basic and acidic residues" evidence="1">
    <location>
        <begin position="36"/>
        <end position="49"/>
    </location>
</feature>
<dbReference type="Proteomes" id="UP000186817">
    <property type="component" value="Unassembled WGS sequence"/>
</dbReference>
<keyword evidence="3" id="KW-1185">Reference proteome</keyword>
<organism evidence="2 3">
    <name type="scientific">Symbiodinium microadriaticum</name>
    <name type="common">Dinoflagellate</name>
    <name type="synonym">Zooxanthella microadriatica</name>
    <dbReference type="NCBI Taxonomy" id="2951"/>
    <lineage>
        <taxon>Eukaryota</taxon>
        <taxon>Sar</taxon>
        <taxon>Alveolata</taxon>
        <taxon>Dinophyceae</taxon>
        <taxon>Suessiales</taxon>
        <taxon>Symbiodiniaceae</taxon>
        <taxon>Symbiodinium</taxon>
    </lineage>
</organism>
<evidence type="ECO:0000313" key="2">
    <source>
        <dbReference type="EMBL" id="OLQ10392.1"/>
    </source>
</evidence>
<protein>
    <submittedName>
        <fullName evidence="2">Uncharacterized protein</fullName>
    </submittedName>
</protein>
<proteinExistence type="predicted"/>
<dbReference type="AlphaFoldDB" id="A0A1Q9ESJ6"/>
<reference evidence="2 3" key="1">
    <citation type="submission" date="2016-02" db="EMBL/GenBank/DDBJ databases">
        <title>Genome analysis of coral dinoflagellate symbionts highlights evolutionary adaptations to a symbiotic lifestyle.</title>
        <authorList>
            <person name="Aranda M."/>
            <person name="Li Y."/>
            <person name="Liew Y.J."/>
            <person name="Baumgarten S."/>
            <person name="Simakov O."/>
            <person name="Wilson M."/>
            <person name="Piel J."/>
            <person name="Ashoor H."/>
            <person name="Bougouffa S."/>
            <person name="Bajic V.B."/>
            <person name="Ryu T."/>
            <person name="Ravasi T."/>
            <person name="Bayer T."/>
            <person name="Micklem G."/>
            <person name="Kim H."/>
            <person name="Bhak J."/>
            <person name="Lajeunesse T.C."/>
            <person name="Voolstra C.R."/>
        </authorList>
    </citation>
    <scope>NUCLEOTIDE SEQUENCE [LARGE SCALE GENOMIC DNA]</scope>
    <source>
        <strain evidence="2 3">CCMP2467</strain>
    </source>
</reference>